<evidence type="ECO:0000259" key="6">
    <source>
        <dbReference type="Pfam" id="PF21348"/>
    </source>
</evidence>
<evidence type="ECO:0000259" key="5">
    <source>
        <dbReference type="Pfam" id="PF18962"/>
    </source>
</evidence>
<dbReference type="OrthoDB" id="9802318at2"/>
<reference evidence="7 8" key="1">
    <citation type="submission" date="2018-06" db="EMBL/GenBank/DDBJ databases">
        <title>Genomic Encyclopedia of Archaeal and Bacterial Type Strains, Phase II (KMG-II): from individual species to whole genera.</title>
        <authorList>
            <person name="Goeker M."/>
        </authorList>
    </citation>
    <scope>NUCLEOTIDE SEQUENCE [LARGE SCALE GENOMIC DNA]</scope>
    <source>
        <strain evidence="7 8">DSM 6779</strain>
    </source>
</reference>
<feature type="domain" description="Secretion system C-terminal sorting" evidence="5">
    <location>
        <begin position="1427"/>
        <end position="1497"/>
    </location>
</feature>
<dbReference type="PANTHER" id="PTHR43118:SF1">
    <property type="entry name" value="RHAMNOGALACTURONAN LYASE (EUROFUNG)"/>
    <property type="match status" value="1"/>
</dbReference>
<dbReference type="InterPro" id="IPR013783">
    <property type="entry name" value="Ig-like_fold"/>
</dbReference>
<protein>
    <submittedName>
        <fullName evidence="7">Putative secreted protein (Por secretion system target)</fullName>
    </submittedName>
</protein>
<dbReference type="NCBIfam" id="TIGR04183">
    <property type="entry name" value="Por_Secre_tail"/>
    <property type="match status" value="1"/>
</dbReference>
<dbReference type="SUPFAM" id="SSF69318">
    <property type="entry name" value="Integrin alpha N-terminal domain"/>
    <property type="match status" value="1"/>
</dbReference>
<evidence type="ECO:0000256" key="2">
    <source>
        <dbReference type="SAM" id="MobiDB-lite"/>
    </source>
</evidence>
<name>A0A2W7P5D0_9BACT</name>
<organism evidence="7 8">
    <name type="scientific">Breznakibacter xylanolyticus</name>
    <dbReference type="NCBI Taxonomy" id="990"/>
    <lineage>
        <taxon>Bacteria</taxon>
        <taxon>Pseudomonadati</taxon>
        <taxon>Bacteroidota</taxon>
        <taxon>Bacteroidia</taxon>
        <taxon>Marinilabiliales</taxon>
        <taxon>Marinilabiliaceae</taxon>
        <taxon>Breznakibacter</taxon>
    </lineage>
</organism>
<feature type="domain" description="Rhamnogalacturonan lyase family 11 C-terminal" evidence="6">
    <location>
        <begin position="117"/>
        <end position="599"/>
    </location>
</feature>
<evidence type="ECO:0000259" key="4">
    <source>
        <dbReference type="Pfam" id="PF18370"/>
    </source>
</evidence>
<evidence type="ECO:0000313" key="8">
    <source>
        <dbReference type="Proteomes" id="UP000249239"/>
    </source>
</evidence>
<sequence length="1499" mass="159410">MRKIFYPLILALSLGFSAHAQRQMETLDRGVVAVKVPAGVFVSWRIPGDEWYGVTYNLYRDGVKVNASPLEVSNYLDASGTGTSSYSVKAVVNNVEQVASTAVTPWAQQYKEITLKPRSSAYQINDITTADLDGDGEYELIVKRLNNDYANTTTTEFSFFEAYKLDGTHLWSIDVGPNLMDGVEINIMAFDFNGDGKAEVVMRSSEGTVDGKGNAIGDTNGDGKTNYRSTGIRTNNSPYMIEGPEFLSLYDGVTGEELDRVDFIARAPLSQWGPSGLNEAQLAHRCSKYFFGAPYLDGVKPSIFIGRGIYYRTKFQTYDVVDNGGQLELQARWSFDSGTGEYCGQGNHNYSVADIDMDGRDEIVWGSMVVDDDGKGKYSTRFGHGDALHVGDLDPYRKGTEVFKCIEDSPNWGTSMWDGATGEIIIHHYTGYDCGRCCAANISDDIKGKELWGGNKLFSASTRKQEANGANAENFRIYWDGDLLEEMTDHTGFSTTTGYGTGCIYKYGLGSPLFTATGATSCNYTKGTPSLQADLLGDWREEVVWRKEDNSAVRIYTTVDPTIYRNYTLMHDHQYRQAVAWQMCGYNQPPHVSYFLGEAEGLTVPPPPVMTNNRLVFAGSNSWDVSNAVWKYNGAAASYSDASHVLLDVSAGSNVALSLTSTVAPSVLTVNTPGSYAIDASSGKFSGAMQLVKQGEGVLALNGVHDYSGSTAVWGGRLNFSGELQQSAVWLGFFSQMDAVGKLAKGALLRYGSKMYVGGENTNAALEVGESLTLEENAALVFDLVAPADAGNDLLILSGNLVFHDGSVIRINAANLVPGNYTLIQVGGAITGDLTNVVIDGIDGVPCHLENISGVLTLIIESVRAAGDITWTGAVSSVWDLANLQNFNNGTSADHFVTGDHVNFDATSSQNSVNISESVMPASVVVNGSSDYTFYGAGKISGAATLTKNGTGTLVINNDNDFTGKVSITGGVLEVFKMPTTQDIGALGKSSSVASDLEINGGTLRVLGDGYANRASFIGANGGTLENTGKLYWFEPVTGGVLTKTGAGQLIFAAANTHAKTIIADGSLYMLSDVANPGAAVSLQNGTFYCFNDVYSYNTWSFNVEVPADKTGWLHMDGRSYNTGSLTGGGTLHVYIPNVRTEFRGNWSAFSGDININNSFSTTSGVEFMINNTFGYANATVNLGANVYAKQTSGSAVKIGALTGIGVLSGAHNWELGAKNTDFTYNGTITATDASVTKVGTGIMTLSTANTYTKGTIVREGRLVLTNTSGSATGTGSVSIRNGAALSGNGISSSAVTVESGGTLYAGHTTTGSSLSVQSVTMNSGARFHVKANAAFGSADKIKVTGAFAANGVLVMQNTNNITPYSAGKSFTVVSAATITGSFTSVEPESPGAGLAWDFSEFNTAGKVKVVAATGILNRGVEQLTFYPNPTNGIVNVQMPSGVQKAFVTVSAMNGREVMVLDAADGFDLEVDLTPFEKGIYTIRLVADDHIYVGKVILK</sequence>
<dbReference type="Proteomes" id="UP000249239">
    <property type="component" value="Unassembled WGS sequence"/>
</dbReference>
<feature type="region of interest" description="Disordered" evidence="2">
    <location>
        <begin position="209"/>
        <end position="229"/>
    </location>
</feature>
<dbReference type="InterPro" id="IPR011050">
    <property type="entry name" value="Pectin_lyase_fold/virulence"/>
</dbReference>
<dbReference type="InterPro" id="IPR034641">
    <property type="entry name" value="RGL11"/>
</dbReference>
<dbReference type="PANTHER" id="PTHR43118">
    <property type="entry name" value="RHAMNOGALACTURONAN LYASE (EUROFUNG)"/>
    <property type="match status" value="1"/>
</dbReference>
<keyword evidence="1 3" id="KW-0732">Signal</keyword>
<dbReference type="Pfam" id="PF12951">
    <property type="entry name" value="PATR"/>
    <property type="match status" value="4"/>
</dbReference>
<feature type="signal peptide" evidence="3">
    <location>
        <begin position="1"/>
        <end position="20"/>
    </location>
</feature>
<dbReference type="InterPro" id="IPR026444">
    <property type="entry name" value="Secre_tail"/>
</dbReference>
<feature type="domain" description="Rhamnogalacturonan I lyase beta-sheet" evidence="4">
    <location>
        <begin position="22"/>
        <end position="106"/>
    </location>
</feature>
<dbReference type="RefSeq" id="WP_111444728.1">
    <property type="nucleotide sequence ID" value="NZ_QKZK01000006.1"/>
</dbReference>
<gene>
    <name evidence="7" type="ORF">LX69_01015</name>
</gene>
<proteinExistence type="predicted"/>
<evidence type="ECO:0000256" key="3">
    <source>
        <dbReference type="SAM" id="SignalP"/>
    </source>
</evidence>
<evidence type="ECO:0000313" key="7">
    <source>
        <dbReference type="EMBL" id="PZX18622.1"/>
    </source>
</evidence>
<dbReference type="Pfam" id="PF21348">
    <property type="entry name" value="RGL11_C"/>
    <property type="match status" value="1"/>
</dbReference>
<accession>A0A2W7P5D0</accession>
<dbReference type="NCBIfam" id="TIGR02601">
    <property type="entry name" value="autotrns_rpt"/>
    <property type="match status" value="3"/>
</dbReference>
<dbReference type="Pfam" id="PF18962">
    <property type="entry name" value="Por_Secre_tail"/>
    <property type="match status" value="1"/>
</dbReference>
<dbReference type="InterPro" id="IPR041624">
    <property type="entry name" value="RGI_lyase"/>
</dbReference>
<dbReference type="InterPro" id="IPR013425">
    <property type="entry name" value="Autotrns_rpt"/>
</dbReference>
<evidence type="ECO:0000256" key="1">
    <source>
        <dbReference type="ARBA" id="ARBA00022729"/>
    </source>
</evidence>
<dbReference type="EMBL" id="QKZK01000006">
    <property type="protein sequence ID" value="PZX18622.1"/>
    <property type="molecule type" value="Genomic_DNA"/>
</dbReference>
<dbReference type="InterPro" id="IPR049366">
    <property type="entry name" value="RGL11_C"/>
</dbReference>
<dbReference type="CDD" id="cd10318">
    <property type="entry name" value="RGL11"/>
    <property type="match status" value="1"/>
</dbReference>
<dbReference type="Gene3D" id="2.60.40.10">
    <property type="entry name" value="Immunoglobulins"/>
    <property type="match status" value="1"/>
</dbReference>
<dbReference type="SUPFAM" id="SSF51126">
    <property type="entry name" value="Pectin lyase-like"/>
    <property type="match status" value="1"/>
</dbReference>
<keyword evidence="8" id="KW-1185">Reference proteome</keyword>
<feature type="chain" id="PRO_5016033227" evidence="3">
    <location>
        <begin position="21"/>
        <end position="1499"/>
    </location>
</feature>
<dbReference type="Pfam" id="PF18370">
    <property type="entry name" value="RGI_lyase"/>
    <property type="match status" value="1"/>
</dbReference>
<dbReference type="InterPro" id="IPR028994">
    <property type="entry name" value="Integrin_alpha_N"/>
</dbReference>
<comment type="caution">
    <text evidence="7">The sequence shown here is derived from an EMBL/GenBank/DDBJ whole genome shotgun (WGS) entry which is preliminary data.</text>
</comment>